<comment type="cofactor">
    <cofactor evidence="1">
        <name>Mn(2+)</name>
        <dbReference type="ChEBI" id="CHEBI:29035"/>
    </cofactor>
</comment>
<accession>A0ABZ0Z2D2</accession>
<keyword evidence="10" id="KW-1185">Reference proteome</keyword>
<keyword evidence="3 9" id="KW-0436">Ligase</keyword>
<reference evidence="9 10" key="1">
    <citation type="submission" date="2023-11" db="EMBL/GenBank/DDBJ databases">
        <authorList>
            <person name="Cook R."/>
            <person name="Crisci M."/>
            <person name="Pye H."/>
            <person name="Adriaenssens E."/>
            <person name="Santini J."/>
        </authorList>
    </citation>
    <scope>NUCLEOTIDE SEQUENCE [LARGE SCALE GENOMIC DNA]</scope>
    <source>
        <strain evidence="9">Lak_Megaphage_Sonny</strain>
    </source>
</reference>
<evidence type="ECO:0000256" key="5">
    <source>
        <dbReference type="ARBA" id="ARBA00022741"/>
    </source>
</evidence>
<dbReference type="Proteomes" id="UP001358193">
    <property type="component" value="Segment"/>
</dbReference>
<evidence type="ECO:0000313" key="9">
    <source>
        <dbReference type="EMBL" id="WQJ53347.1"/>
    </source>
</evidence>
<name>A0ABZ0Z2D2_9CAUD</name>
<evidence type="ECO:0000256" key="7">
    <source>
        <dbReference type="ARBA" id="ARBA00023211"/>
    </source>
</evidence>
<evidence type="ECO:0000256" key="3">
    <source>
        <dbReference type="ARBA" id="ARBA00022598"/>
    </source>
</evidence>
<evidence type="ECO:0000256" key="6">
    <source>
        <dbReference type="ARBA" id="ARBA00023134"/>
    </source>
</evidence>
<keyword evidence="5" id="KW-0547">Nucleotide-binding</keyword>
<evidence type="ECO:0000313" key="10">
    <source>
        <dbReference type="Proteomes" id="UP001358193"/>
    </source>
</evidence>
<dbReference type="EMBL" id="OR769223">
    <property type="protein sequence ID" value="WQJ53347.1"/>
    <property type="molecule type" value="Genomic_DNA"/>
</dbReference>
<dbReference type="EC" id="6.5.1.8" evidence="2"/>
<evidence type="ECO:0000256" key="1">
    <source>
        <dbReference type="ARBA" id="ARBA00001936"/>
    </source>
</evidence>
<sequence>MADTKIFTENIDFAALKIIKSIGNDPHFDGSKIRIMPDTHAGEGIVVGFTCPVGSSINPEHIGTDIGCGIETVFFDNILSPEDYPIFEQRIRNAVPMGKDLNDKREFDLKDFCKFIRKEINKASQYSDGLVNAIPFNNERDITNWCKSVNLEEKTFYKSIGTLGGGNHFIELDYNEERNMMGITVHTGSRSIGQKVCKAWVRKTVMTGGYLSGNMISGYLTDMVIAQAYAKYNRKVILEKIAAIYKKLCKGNVTETISSVHNYLDFSDMIIRKGAIRSYIDELMVIPFNMRDGIAICHGKSNEDWNFSAPHGAGRVMSRSKAKENITMEEFQESMKGVYSTSVTESNIDESPMAYKNKDMILKDIEPTCEVLYFMKPVINIKA</sequence>
<keyword evidence="4" id="KW-0479">Metal-binding</keyword>
<dbReference type="PANTHER" id="PTHR43749">
    <property type="entry name" value="RNA-SPLICING LIGASE RTCB"/>
    <property type="match status" value="1"/>
</dbReference>
<dbReference type="InterPro" id="IPR036025">
    <property type="entry name" value="RtcB-like_sf"/>
</dbReference>
<dbReference type="InterPro" id="IPR001233">
    <property type="entry name" value="RtcB"/>
</dbReference>
<dbReference type="Gene3D" id="3.90.1860.10">
    <property type="entry name" value="tRNA-splicing ligase RtcB"/>
    <property type="match status" value="1"/>
</dbReference>
<organism evidence="9 10">
    <name type="scientific">phage Lak_Megaphage_Sonny</name>
    <dbReference type="NCBI Taxonomy" id="3109229"/>
    <lineage>
        <taxon>Viruses</taxon>
        <taxon>Duplodnaviria</taxon>
        <taxon>Heunggongvirae</taxon>
        <taxon>Uroviricota</taxon>
        <taxon>Caudoviricetes</taxon>
        <taxon>Caudoviricetes code 15 clade</taxon>
    </lineage>
</organism>
<keyword evidence="7" id="KW-0464">Manganese</keyword>
<evidence type="ECO:0000256" key="4">
    <source>
        <dbReference type="ARBA" id="ARBA00022723"/>
    </source>
</evidence>
<dbReference type="InterPro" id="IPR052915">
    <property type="entry name" value="RtcB-like"/>
</dbReference>
<evidence type="ECO:0000256" key="8">
    <source>
        <dbReference type="ARBA" id="ARBA00047746"/>
    </source>
</evidence>
<keyword evidence="6" id="KW-0342">GTP-binding</keyword>
<dbReference type="Pfam" id="PF01139">
    <property type="entry name" value="RtcB"/>
    <property type="match status" value="1"/>
</dbReference>
<dbReference type="GO" id="GO:0016874">
    <property type="term" value="F:ligase activity"/>
    <property type="evidence" value="ECO:0007669"/>
    <property type="project" value="UniProtKB-KW"/>
</dbReference>
<comment type="catalytic activity">
    <reaction evidence="8">
        <text>a 3'-end 3'-phospho-ribonucleotide-RNA + a 5'-end dephospho-ribonucleoside-RNA + GTP = a ribonucleotidyl-ribonucleotide-RNA + GMP + diphosphate</text>
        <dbReference type="Rhea" id="RHEA:68076"/>
        <dbReference type="Rhea" id="RHEA-COMP:10463"/>
        <dbReference type="Rhea" id="RHEA-COMP:13936"/>
        <dbReference type="Rhea" id="RHEA-COMP:17355"/>
        <dbReference type="ChEBI" id="CHEBI:33019"/>
        <dbReference type="ChEBI" id="CHEBI:37565"/>
        <dbReference type="ChEBI" id="CHEBI:58115"/>
        <dbReference type="ChEBI" id="CHEBI:83062"/>
        <dbReference type="ChEBI" id="CHEBI:138284"/>
        <dbReference type="ChEBI" id="CHEBI:173118"/>
        <dbReference type="EC" id="6.5.1.8"/>
    </reaction>
</comment>
<evidence type="ECO:0000256" key="2">
    <source>
        <dbReference type="ARBA" id="ARBA00012726"/>
    </source>
</evidence>
<dbReference type="SUPFAM" id="SSF103365">
    <property type="entry name" value="Hypothetical protein PH1602"/>
    <property type="match status" value="1"/>
</dbReference>
<protein>
    <recommendedName>
        <fullName evidence="2">3'-phosphate/5'-hydroxy nucleic acid ligase</fullName>
        <ecNumber evidence="2">6.5.1.8</ecNumber>
    </recommendedName>
</protein>
<dbReference type="PANTHER" id="PTHR43749:SF2">
    <property type="entry name" value="RNA-SPLICING LIGASE RTCB"/>
    <property type="match status" value="1"/>
</dbReference>
<proteinExistence type="predicted"/>